<evidence type="ECO:0000313" key="1">
    <source>
        <dbReference type="EMBL" id="KAK7435226.1"/>
    </source>
</evidence>
<protein>
    <recommendedName>
        <fullName evidence="3">HNH nuclease domain-containing protein</fullName>
    </recommendedName>
</protein>
<evidence type="ECO:0000313" key="2">
    <source>
        <dbReference type="Proteomes" id="UP001498398"/>
    </source>
</evidence>
<name>A0ABR1IPX4_9AGAR</name>
<dbReference type="EMBL" id="JBANRG010000110">
    <property type="protein sequence ID" value="KAK7435226.1"/>
    <property type="molecule type" value="Genomic_DNA"/>
</dbReference>
<proteinExistence type="predicted"/>
<evidence type="ECO:0008006" key="3">
    <source>
        <dbReference type="Google" id="ProtNLM"/>
    </source>
</evidence>
<comment type="caution">
    <text evidence="1">The sequence shown here is derived from an EMBL/GenBank/DDBJ whole genome shotgun (WGS) entry which is preliminary data.</text>
</comment>
<gene>
    <name evidence="1" type="ORF">VKT23_019795</name>
</gene>
<dbReference type="Proteomes" id="UP001498398">
    <property type="component" value="Unassembled WGS sequence"/>
</dbReference>
<sequence length="330" mass="37702">MTTPLASAHITDLEGEALNAFRLCINAERRANTDVDRLHARVLGYLILHSPSNSARLEVARLIHSVLFNTENYEVFFDLGKAFVECLFRPFMDLRERSTLYPEESGHFDIHETPADWVDLAERVKQSPFSPSSHEEVDRVALIRDGFRCAVTGQYDFLVMKMSGIEEDEILRMGGLLFTTCAQILPDSSCFGDHIGNVSVQSADYTTAVWKVLREFGYNPQDLTSSGAHNLCNVMTMTREVYEFFSRLEIWFEPVDDKDGYTIQTRHQYIRVPKNCRLTSPNPFIPAPSRQYIKFHATCAKVAHYSGARKYLEKLDDDDSEDLEESDFEA</sequence>
<keyword evidence="2" id="KW-1185">Reference proteome</keyword>
<accession>A0ABR1IPX4</accession>
<reference evidence="1 2" key="1">
    <citation type="submission" date="2024-01" db="EMBL/GenBank/DDBJ databases">
        <title>A draft genome for the cacao thread blight pathogen Marasmiellus scandens.</title>
        <authorList>
            <person name="Baruah I.K."/>
            <person name="Leung J."/>
            <person name="Bukari Y."/>
            <person name="Amoako-Attah I."/>
            <person name="Meinhardt L.W."/>
            <person name="Bailey B.A."/>
            <person name="Cohen S.P."/>
        </authorList>
    </citation>
    <scope>NUCLEOTIDE SEQUENCE [LARGE SCALE GENOMIC DNA]</scope>
    <source>
        <strain evidence="1 2">GH-19</strain>
    </source>
</reference>
<organism evidence="1 2">
    <name type="scientific">Marasmiellus scandens</name>
    <dbReference type="NCBI Taxonomy" id="2682957"/>
    <lineage>
        <taxon>Eukaryota</taxon>
        <taxon>Fungi</taxon>
        <taxon>Dikarya</taxon>
        <taxon>Basidiomycota</taxon>
        <taxon>Agaricomycotina</taxon>
        <taxon>Agaricomycetes</taxon>
        <taxon>Agaricomycetidae</taxon>
        <taxon>Agaricales</taxon>
        <taxon>Marasmiineae</taxon>
        <taxon>Omphalotaceae</taxon>
        <taxon>Marasmiellus</taxon>
    </lineage>
</organism>